<dbReference type="PIRSF" id="PIRSF006704">
    <property type="entry name" value="TF_IIS"/>
    <property type="match status" value="1"/>
</dbReference>
<keyword evidence="20" id="KW-1185">Reference proteome</keyword>
<evidence type="ECO:0000256" key="10">
    <source>
        <dbReference type="ARBA" id="ARBA00025408"/>
    </source>
</evidence>
<keyword evidence="19" id="KW-0648">Protein biosynthesis</keyword>
<dbReference type="SUPFAM" id="SSF57783">
    <property type="entry name" value="Zinc beta-ribbon"/>
    <property type="match status" value="1"/>
</dbReference>
<comment type="subcellular location">
    <subcellularLocation>
        <location evidence="1 12 13">Nucleus</location>
    </subcellularLocation>
</comment>
<feature type="region of interest" description="Disordered" evidence="15">
    <location>
        <begin position="86"/>
        <end position="144"/>
    </location>
</feature>
<reference evidence="19 20" key="1">
    <citation type="journal article" date="2013" name="PLoS Genet.">
        <title>The genome and development-dependent transcriptomes of Pyronema confluens: a window into fungal evolution.</title>
        <authorList>
            <person name="Traeger S."/>
            <person name="Altegoer F."/>
            <person name="Freitag M."/>
            <person name="Gabaldon T."/>
            <person name="Kempken F."/>
            <person name="Kumar A."/>
            <person name="Marcet-Houben M."/>
            <person name="Poggeler S."/>
            <person name="Stajich J.E."/>
            <person name="Nowrousian M."/>
        </authorList>
    </citation>
    <scope>NUCLEOTIDE SEQUENCE [LARGE SCALE GENOMIC DNA]</scope>
    <source>
        <strain evidence="20">CBS 100304</strain>
        <tissue evidence="19">Vegetative mycelium</tissue>
    </source>
</reference>
<dbReference type="Proteomes" id="UP000018144">
    <property type="component" value="Unassembled WGS sequence"/>
</dbReference>
<dbReference type="FunFam" id="1.10.472.30:FF:000003">
    <property type="entry name" value="Transcription elongation factor S-II"/>
    <property type="match status" value="1"/>
</dbReference>
<sequence>MDAKDVMTHVSNIDKAVRDKLPADHLIDLLKALQSGVVATEKLLRETKVGMSVNKLRANSDKNVAELAKEIVTKWKNDVHLAKNKASSARAAADKPRSAASPTTSQRPITPDTRAGSKPVQSNAKAASDPMQRNKSADNVNCSVTGDKARDSMVGILYDALCIGSNASPDLILSVAKDLENAVFANYKRKIDPMYKRRIQALFLNLKNKSNPNLRARVISGDISTARLATMETKEMASEEMKKENERLEQENLRESMVAKAEKSISDQLQCGKCGKKRVSYTQAQTRSADEPMTTFCTCENCGHMWKFS</sequence>
<dbReference type="SMART" id="SM00440">
    <property type="entry name" value="ZnF_C2C2"/>
    <property type="match status" value="1"/>
</dbReference>
<dbReference type="GO" id="GO:0031564">
    <property type="term" value="P:transcription antitermination"/>
    <property type="evidence" value="ECO:0007669"/>
    <property type="project" value="TreeGrafter"/>
</dbReference>
<comment type="function">
    <text evidence="10">Necessary for efficient RNA polymerase II transcription elongation past template-encoded arresting sites. The arresting sites in DNA have the property of trapping a certain fraction of elongating RNA polymerases that pass through, resulting in locked ternary complexes. Cleavage of the nascent transcript by S-II allows the resumption of elongation from the new 3'-terminus.</text>
</comment>
<dbReference type="InterPro" id="IPR017923">
    <property type="entry name" value="TFIIS_N"/>
</dbReference>
<dbReference type="GO" id="GO:0031440">
    <property type="term" value="P:regulation of mRNA 3'-end processing"/>
    <property type="evidence" value="ECO:0007669"/>
    <property type="project" value="TreeGrafter"/>
</dbReference>
<organism evidence="19 20">
    <name type="scientific">Pyronema omphalodes (strain CBS 100304)</name>
    <name type="common">Pyronema confluens</name>
    <dbReference type="NCBI Taxonomy" id="1076935"/>
    <lineage>
        <taxon>Eukaryota</taxon>
        <taxon>Fungi</taxon>
        <taxon>Dikarya</taxon>
        <taxon>Ascomycota</taxon>
        <taxon>Pezizomycotina</taxon>
        <taxon>Pezizomycetes</taxon>
        <taxon>Pezizales</taxon>
        <taxon>Pyronemataceae</taxon>
        <taxon>Pyronema</taxon>
    </lineage>
</organism>
<evidence type="ECO:0000256" key="3">
    <source>
        <dbReference type="ARBA" id="ARBA00022723"/>
    </source>
</evidence>
<dbReference type="OrthoDB" id="44867at2759"/>
<keyword evidence="6 13" id="KW-0805">Transcription regulation</keyword>
<dbReference type="GO" id="GO:0006368">
    <property type="term" value="P:transcription elongation by RNA polymerase II"/>
    <property type="evidence" value="ECO:0007669"/>
    <property type="project" value="InterPro"/>
</dbReference>
<evidence type="ECO:0000259" key="17">
    <source>
        <dbReference type="PROSITE" id="PS51319"/>
    </source>
</evidence>
<dbReference type="PROSITE" id="PS00466">
    <property type="entry name" value="ZF_TFIIS_1"/>
    <property type="match status" value="1"/>
</dbReference>
<evidence type="ECO:0000256" key="7">
    <source>
        <dbReference type="ARBA" id="ARBA00023125"/>
    </source>
</evidence>
<keyword evidence="3 13" id="KW-0479">Metal-binding</keyword>
<evidence type="ECO:0000259" key="18">
    <source>
        <dbReference type="PROSITE" id="PS51321"/>
    </source>
</evidence>
<evidence type="ECO:0000313" key="19">
    <source>
        <dbReference type="EMBL" id="CCX04902.1"/>
    </source>
</evidence>
<dbReference type="SMART" id="SM00510">
    <property type="entry name" value="TFS2M"/>
    <property type="match status" value="1"/>
</dbReference>
<evidence type="ECO:0000256" key="12">
    <source>
        <dbReference type="PROSITE-ProRule" id="PRU00649"/>
    </source>
</evidence>
<evidence type="ECO:0000256" key="9">
    <source>
        <dbReference type="ARBA" id="ARBA00023242"/>
    </source>
</evidence>
<dbReference type="CDD" id="cd00183">
    <property type="entry name" value="TFIIS_I"/>
    <property type="match status" value="1"/>
</dbReference>
<keyword evidence="7 13" id="KW-0238">DNA-binding</keyword>
<keyword evidence="14" id="KW-0175">Coiled coil</keyword>
<evidence type="ECO:0000256" key="5">
    <source>
        <dbReference type="ARBA" id="ARBA00022833"/>
    </source>
</evidence>
<dbReference type="PANTHER" id="PTHR11477">
    <property type="entry name" value="TRANSCRIPTION FACTOR S-II ZINC FINGER DOMAIN-CONTAINING PROTEIN"/>
    <property type="match status" value="1"/>
</dbReference>
<dbReference type="InterPro" id="IPR001222">
    <property type="entry name" value="Znf_TFIIS"/>
</dbReference>
<dbReference type="EMBL" id="HF935219">
    <property type="protein sequence ID" value="CCX04902.1"/>
    <property type="molecule type" value="Genomic_DNA"/>
</dbReference>
<evidence type="ECO:0000256" key="11">
    <source>
        <dbReference type="PROSITE-ProRule" id="PRU00472"/>
    </source>
</evidence>
<protein>
    <recommendedName>
        <fullName evidence="13">Transcription elongation factor</fullName>
    </recommendedName>
</protein>
<dbReference type="GO" id="GO:0000977">
    <property type="term" value="F:RNA polymerase II transcription regulatory region sequence-specific DNA binding"/>
    <property type="evidence" value="ECO:0007669"/>
    <property type="project" value="TreeGrafter"/>
</dbReference>
<keyword evidence="5 13" id="KW-0862">Zinc</keyword>
<dbReference type="Pfam" id="PF07500">
    <property type="entry name" value="TFIIS_M"/>
    <property type="match status" value="1"/>
</dbReference>
<keyword evidence="8 13" id="KW-0804">Transcription</keyword>
<evidence type="ECO:0000313" key="20">
    <source>
        <dbReference type="Proteomes" id="UP000018144"/>
    </source>
</evidence>
<dbReference type="Gene3D" id="2.20.25.10">
    <property type="match status" value="1"/>
</dbReference>
<dbReference type="PROSITE" id="PS51319">
    <property type="entry name" value="TFIIS_N"/>
    <property type="match status" value="1"/>
</dbReference>
<dbReference type="FunFam" id="2.20.25.10:FF:000001">
    <property type="entry name" value="Probable Transcription elongation factor S-II"/>
    <property type="match status" value="1"/>
</dbReference>
<evidence type="ECO:0000256" key="4">
    <source>
        <dbReference type="ARBA" id="ARBA00022771"/>
    </source>
</evidence>
<dbReference type="Gene3D" id="1.10.472.30">
    <property type="entry name" value="Transcription elongation factor S-II, central domain"/>
    <property type="match status" value="1"/>
</dbReference>
<dbReference type="GO" id="GO:0003746">
    <property type="term" value="F:translation elongation factor activity"/>
    <property type="evidence" value="ECO:0007669"/>
    <property type="project" value="UniProtKB-KW"/>
</dbReference>
<keyword evidence="19" id="KW-0251">Elongation factor</keyword>
<feature type="compositionally biased region" description="Polar residues" evidence="15">
    <location>
        <begin position="119"/>
        <end position="144"/>
    </location>
</feature>
<dbReference type="InterPro" id="IPR035100">
    <property type="entry name" value="TF_IIS-typ"/>
</dbReference>
<name>U4KUX1_PYROM</name>
<evidence type="ECO:0000256" key="13">
    <source>
        <dbReference type="RuleBase" id="RU368078"/>
    </source>
</evidence>
<feature type="domain" description="TFIIS-type" evidence="16">
    <location>
        <begin position="267"/>
        <end position="307"/>
    </location>
</feature>
<evidence type="ECO:0000256" key="14">
    <source>
        <dbReference type="SAM" id="Coils"/>
    </source>
</evidence>
<proteinExistence type="inferred from homology"/>
<dbReference type="PROSITE" id="PS51133">
    <property type="entry name" value="ZF_TFIIS_2"/>
    <property type="match status" value="1"/>
</dbReference>
<dbReference type="Pfam" id="PF08711">
    <property type="entry name" value="Med26"/>
    <property type="match status" value="1"/>
</dbReference>
<dbReference type="SUPFAM" id="SSF46942">
    <property type="entry name" value="Elongation factor TFIIS domain 2"/>
    <property type="match status" value="1"/>
</dbReference>
<dbReference type="GO" id="GO:0008270">
    <property type="term" value="F:zinc ion binding"/>
    <property type="evidence" value="ECO:0007669"/>
    <property type="project" value="UniProtKB-UniRule"/>
</dbReference>
<feature type="domain" description="TFIIS central" evidence="18">
    <location>
        <begin position="149"/>
        <end position="264"/>
    </location>
</feature>
<keyword evidence="4 11" id="KW-0863">Zinc-finger</keyword>
<evidence type="ECO:0000256" key="1">
    <source>
        <dbReference type="ARBA" id="ARBA00004123"/>
    </source>
</evidence>
<accession>U4KUX1</accession>
<dbReference type="GO" id="GO:0001139">
    <property type="term" value="F:RNA polymerase II complex recruiting activity"/>
    <property type="evidence" value="ECO:0007669"/>
    <property type="project" value="TreeGrafter"/>
</dbReference>
<dbReference type="NCBIfam" id="TIGR01385">
    <property type="entry name" value="TFSII"/>
    <property type="match status" value="1"/>
</dbReference>
<dbReference type="InterPro" id="IPR003618">
    <property type="entry name" value="TFIIS_cen_dom"/>
</dbReference>
<dbReference type="FunFam" id="1.20.930.10:FF:000007">
    <property type="entry name" value="Transcription elongation factor S-II"/>
    <property type="match status" value="1"/>
</dbReference>
<evidence type="ECO:0000256" key="2">
    <source>
        <dbReference type="ARBA" id="ARBA00009647"/>
    </source>
</evidence>
<dbReference type="SUPFAM" id="SSF47676">
    <property type="entry name" value="Conserved domain common to transcription factors TFIIS, elongin A, CRSP70"/>
    <property type="match status" value="1"/>
</dbReference>
<dbReference type="GO" id="GO:0006362">
    <property type="term" value="P:transcription elongation by RNA polymerase I"/>
    <property type="evidence" value="ECO:0007669"/>
    <property type="project" value="TreeGrafter"/>
</dbReference>
<evidence type="ECO:0000256" key="15">
    <source>
        <dbReference type="SAM" id="MobiDB-lite"/>
    </source>
</evidence>
<feature type="domain" description="TFIIS N-terminal" evidence="17">
    <location>
        <begin position="1"/>
        <end position="82"/>
    </location>
</feature>
<comment type="similarity">
    <text evidence="2 13">Belongs to the TFS-II family.</text>
</comment>
<dbReference type="InterPro" id="IPR035441">
    <property type="entry name" value="TFIIS/LEDGF_dom_sf"/>
</dbReference>
<dbReference type="PROSITE" id="PS51321">
    <property type="entry name" value="TFIIS_CENTRAL"/>
    <property type="match status" value="1"/>
</dbReference>
<dbReference type="SMART" id="SM00509">
    <property type="entry name" value="TFS2N"/>
    <property type="match status" value="1"/>
</dbReference>
<gene>
    <name evidence="19" type="ORF">PCON_03899</name>
</gene>
<dbReference type="InterPro" id="IPR036575">
    <property type="entry name" value="TFIIS_cen_dom_sf"/>
</dbReference>
<dbReference type="InterPro" id="IPR003617">
    <property type="entry name" value="TFIIS/CRSP70_N_sub"/>
</dbReference>
<dbReference type="STRING" id="1076935.U4KUX1"/>
<dbReference type="PANTHER" id="PTHR11477:SF0">
    <property type="entry name" value="IP08861P-RELATED"/>
    <property type="match status" value="1"/>
</dbReference>
<dbReference type="GO" id="GO:0005634">
    <property type="term" value="C:nucleus"/>
    <property type="evidence" value="ECO:0007669"/>
    <property type="project" value="UniProtKB-SubCell"/>
</dbReference>
<dbReference type="InterPro" id="IPR006289">
    <property type="entry name" value="TFSII"/>
</dbReference>
<evidence type="ECO:0000256" key="8">
    <source>
        <dbReference type="ARBA" id="ARBA00023163"/>
    </source>
</evidence>
<dbReference type="OMA" id="RFVVMTH"/>
<keyword evidence="9 12" id="KW-0539">Nucleus</keyword>
<feature type="coiled-coil region" evidence="14">
    <location>
        <begin position="231"/>
        <end position="258"/>
    </location>
</feature>
<dbReference type="Pfam" id="PF01096">
    <property type="entry name" value="Zn_ribbon_TFIIS"/>
    <property type="match status" value="1"/>
</dbReference>
<evidence type="ECO:0000256" key="6">
    <source>
        <dbReference type="ARBA" id="ARBA00023015"/>
    </source>
</evidence>
<dbReference type="Gene3D" id="1.20.930.10">
    <property type="entry name" value="Conserved domain common to transcription factors TFIIS, elongin A, CRSP70"/>
    <property type="match status" value="1"/>
</dbReference>
<dbReference type="eggNOG" id="KOG1105">
    <property type="taxonomic scope" value="Eukaryota"/>
</dbReference>
<dbReference type="CDD" id="cd13749">
    <property type="entry name" value="Zn-ribbon_TFIIS"/>
    <property type="match status" value="1"/>
</dbReference>
<dbReference type="AlphaFoldDB" id="U4KUX1"/>
<evidence type="ECO:0000259" key="16">
    <source>
        <dbReference type="PROSITE" id="PS51133"/>
    </source>
</evidence>